<evidence type="ECO:0000256" key="5">
    <source>
        <dbReference type="SAM" id="MobiDB-lite"/>
    </source>
</evidence>
<feature type="region of interest" description="Disordered" evidence="5">
    <location>
        <begin position="254"/>
        <end position="359"/>
    </location>
</feature>
<evidence type="ECO:0000313" key="8">
    <source>
        <dbReference type="Proteomes" id="UP001623349"/>
    </source>
</evidence>
<gene>
    <name evidence="7" type="ORF">APTSU1_001816300</name>
</gene>
<dbReference type="InterPro" id="IPR001356">
    <property type="entry name" value="HD"/>
</dbReference>
<dbReference type="PANTHER" id="PTHR10390:SF34">
    <property type="entry name" value="ANOMALOUS HOMEOBOX PROTEIN"/>
    <property type="match status" value="1"/>
</dbReference>
<feature type="compositionally biased region" description="Polar residues" evidence="5">
    <location>
        <begin position="379"/>
        <end position="388"/>
    </location>
</feature>
<feature type="DNA-binding region" description="Homeobox" evidence="4">
    <location>
        <begin position="183"/>
        <end position="225"/>
    </location>
</feature>
<accession>A0ABQ0FUM4</accession>
<comment type="caution">
    <text evidence="7">The sequence shown here is derived from an EMBL/GenBank/DDBJ whole genome shotgun (WGS) entry which is preliminary data.</text>
</comment>
<dbReference type="PANTHER" id="PTHR10390">
    <property type="entry name" value="HOMEOBOX PROTEIN SIX"/>
    <property type="match status" value="1"/>
</dbReference>
<dbReference type="InterPro" id="IPR017970">
    <property type="entry name" value="Homeobox_CS"/>
</dbReference>
<dbReference type="Pfam" id="PF05920">
    <property type="entry name" value="Homeobox_KN"/>
    <property type="match status" value="1"/>
</dbReference>
<keyword evidence="8" id="KW-1185">Reference proteome</keyword>
<evidence type="ECO:0000256" key="1">
    <source>
        <dbReference type="ARBA" id="ARBA00023125"/>
    </source>
</evidence>
<evidence type="ECO:0000256" key="3">
    <source>
        <dbReference type="ARBA" id="ARBA00023242"/>
    </source>
</evidence>
<reference evidence="7 8" key="1">
    <citation type="submission" date="2024-08" db="EMBL/GenBank/DDBJ databases">
        <title>The draft genome of Apodemus speciosus.</title>
        <authorList>
            <person name="Nabeshima K."/>
            <person name="Suzuki S."/>
            <person name="Onuma M."/>
        </authorList>
    </citation>
    <scope>NUCLEOTIDE SEQUENCE [LARGE SCALE GENOMIC DNA]</scope>
    <source>
        <strain evidence="7">IB14-021</strain>
    </source>
</reference>
<dbReference type="SUPFAM" id="SSF46689">
    <property type="entry name" value="Homeodomain-like"/>
    <property type="match status" value="1"/>
</dbReference>
<feature type="region of interest" description="Disordered" evidence="5">
    <location>
        <begin position="377"/>
        <end position="447"/>
    </location>
</feature>
<feature type="compositionally biased region" description="Polar residues" evidence="5">
    <location>
        <begin position="254"/>
        <end position="278"/>
    </location>
</feature>
<feature type="domain" description="Homeobox" evidence="6">
    <location>
        <begin position="181"/>
        <end position="224"/>
    </location>
</feature>
<keyword evidence="2 4" id="KW-0371">Homeobox</keyword>
<evidence type="ECO:0000256" key="2">
    <source>
        <dbReference type="ARBA" id="ARBA00023155"/>
    </source>
</evidence>
<feature type="compositionally biased region" description="Polar residues" evidence="5">
    <location>
        <begin position="428"/>
        <end position="447"/>
    </location>
</feature>
<organism evidence="7 8">
    <name type="scientific">Apodemus speciosus</name>
    <name type="common">Large Japanese field mouse</name>
    <dbReference type="NCBI Taxonomy" id="105296"/>
    <lineage>
        <taxon>Eukaryota</taxon>
        <taxon>Metazoa</taxon>
        <taxon>Chordata</taxon>
        <taxon>Craniata</taxon>
        <taxon>Vertebrata</taxon>
        <taxon>Euteleostomi</taxon>
        <taxon>Mammalia</taxon>
        <taxon>Eutheria</taxon>
        <taxon>Euarchontoglires</taxon>
        <taxon>Glires</taxon>
        <taxon>Rodentia</taxon>
        <taxon>Myomorpha</taxon>
        <taxon>Muroidea</taxon>
        <taxon>Muridae</taxon>
        <taxon>Murinae</taxon>
        <taxon>Apodemus</taxon>
    </lineage>
</organism>
<keyword evidence="1 4" id="KW-0238">DNA-binding</keyword>
<dbReference type="CDD" id="cd00086">
    <property type="entry name" value="homeodomain"/>
    <property type="match status" value="1"/>
</dbReference>
<dbReference type="Gene3D" id="1.10.10.60">
    <property type="entry name" value="Homeodomain-like"/>
    <property type="match status" value="1"/>
</dbReference>
<comment type="subcellular location">
    <subcellularLocation>
        <location evidence="4">Nucleus</location>
    </subcellularLocation>
</comment>
<dbReference type="PROSITE" id="PS00027">
    <property type="entry name" value="HOMEOBOX_1"/>
    <property type="match status" value="1"/>
</dbReference>
<dbReference type="SMART" id="SM00389">
    <property type="entry name" value="HOX"/>
    <property type="match status" value="1"/>
</dbReference>
<name>A0ABQ0FUM4_APOSI</name>
<dbReference type="GO" id="GO:0003677">
    <property type="term" value="F:DNA binding"/>
    <property type="evidence" value="ECO:0007669"/>
    <property type="project" value="UniProtKB-KW"/>
</dbReference>
<protein>
    <submittedName>
        <fullName evidence="7">Homeobox protein SIX2</fullName>
    </submittedName>
</protein>
<dbReference type="InterPro" id="IPR008422">
    <property type="entry name" value="KN_HD"/>
</dbReference>
<dbReference type="Proteomes" id="UP001623349">
    <property type="component" value="Unassembled WGS sequence"/>
</dbReference>
<dbReference type="PROSITE" id="PS50071">
    <property type="entry name" value="HOMEOBOX_2"/>
    <property type="match status" value="1"/>
</dbReference>
<evidence type="ECO:0000256" key="4">
    <source>
        <dbReference type="PROSITE-ProRule" id="PRU00108"/>
    </source>
</evidence>
<evidence type="ECO:0000259" key="6">
    <source>
        <dbReference type="PROSITE" id="PS50071"/>
    </source>
</evidence>
<sequence>MQNFLRLLREHADARSPPPDLVTMAGKLCLDLEDNPVQVVQLVEAILDSKHRWSLLKNIDVTLVCVQVLILQEQHLSALQILEALAGPLRRQPYQVCHVPGGSQDLVQLWNDLHYQLTMKRLGVTELSAAQRFRCRKRCHVSFMKKFKRNSRKNQNPPPLTFCPEGPKNRNFLPEVRSHLRDFATGVSAYPKKAQLENLASETGLTTEQVYSWFANYRRRQKTLLQHVARAQEATSEDSQEKDHVLETVQLSGNHLESPTVSQCSGGSERNGTLQSPVITKKSKRLKSPAQRFSRDHRTSQSLGLRSLYECESSDMLDSSANAPESSMTPLTLPSSKEDFCPEEQPGCTQNLDSGMDPEVAPLPMAVAAISDLSHAGCTEQQQGSHPQSLYPEEGPGPRSGQVASTELSKNHHHSSLEVRPALPAMSAPQSTMEPSQPLPFSQVQVAHDQPSSDTFWVATMLLEFSEGALGRTVRVEME</sequence>
<dbReference type="InterPro" id="IPR009057">
    <property type="entry name" value="Homeodomain-like_sf"/>
</dbReference>
<proteinExistence type="predicted"/>
<feature type="compositionally biased region" description="Polar residues" evidence="5">
    <location>
        <begin position="316"/>
        <end position="335"/>
    </location>
</feature>
<keyword evidence="3 4" id="KW-0539">Nucleus</keyword>
<dbReference type="EMBL" id="BAAFST010000020">
    <property type="protein sequence ID" value="GAB1302922.1"/>
    <property type="molecule type" value="Genomic_DNA"/>
</dbReference>
<evidence type="ECO:0000313" key="7">
    <source>
        <dbReference type="EMBL" id="GAB1302922.1"/>
    </source>
</evidence>